<sequence>MHPLCLINILACLLPYFFGATSSVEWCYHLPTCNDHTWPAIAADFCSGSRQSPIDISSTAVVDYRLGAFTFTGFDDKTAMSKIENTGKTVKIKIKPGKLSVSGGALSTSYDTLQFHLHWGNLSSSPGSEHTVDGKRYPMELHIVNAKSIYNGNIHEIAKDSEGLAALGFFFEVDPGTTDQPASWRSLASHLANIIEKGHYVNITGISMNDLISGVDTTSYYRYLGSLTTPNCDEAVIWTVFRDSIKVSQNVIDLFSTTVRIGNRSSLLMTNVYRNVQPLNGR</sequence>
<dbReference type="PANTHER" id="PTHR18952:SF200">
    <property type="entry name" value="CARBONIC ANHYDRASE"/>
    <property type="match status" value="1"/>
</dbReference>
<keyword evidence="3 7" id="KW-0479">Metal-binding</keyword>
<dbReference type="PROSITE" id="PS00162">
    <property type="entry name" value="ALPHA_CA_1"/>
    <property type="match status" value="1"/>
</dbReference>
<dbReference type="OrthoDB" id="429145at2759"/>
<keyword evidence="9" id="KW-1185">Reference proteome</keyword>
<dbReference type="SUPFAM" id="SSF51069">
    <property type="entry name" value="Carbonic anhydrase"/>
    <property type="match status" value="1"/>
</dbReference>
<keyword evidence="5" id="KW-0325">Glycoprotein</keyword>
<dbReference type="Proteomes" id="UP000515152">
    <property type="component" value="Chromosome 23"/>
</dbReference>
<dbReference type="FunFam" id="3.10.200.10:FF:000003">
    <property type="entry name" value="Carbonic anhydrase 12"/>
    <property type="match status" value="1"/>
</dbReference>
<keyword evidence="7" id="KW-0732">Signal</keyword>
<accession>A0A6P8EYZ9</accession>
<dbReference type="KEGG" id="char:116218749"/>
<evidence type="ECO:0000256" key="3">
    <source>
        <dbReference type="ARBA" id="ARBA00022723"/>
    </source>
</evidence>
<evidence type="ECO:0000256" key="2">
    <source>
        <dbReference type="ARBA" id="ARBA00012925"/>
    </source>
</evidence>
<organism evidence="9 10">
    <name type="scientific">Clupea harengus</name>
    <name type="common">Atlantic herring</name>
    <dbReference type="NCBI Taxonomy" id="7950"/>
    <lineage>
        <taxon>Eukaryota</taxon>
        <taxon>Metazoa</taxon>
        <taxon>Chordata</taxon>
        <taxon>Craniata</taxon>
        <taxon>Vertebrata</taxon>
        <taxon>Euteleostomi</taxon>
        <taxon>Actinopterygii</taxon>
        <taxon>Neopterygii</taxon>
        <taxon>Teleostei</taxon>
        <taxon>Clupei</taxon>
        <taxon>Clupeiformes</taxon>
        <taxon>Clupeoidei</taxon>
        <taxon>Clupeidae</taxon>
        <taxon>Clupea</taxon>
    </lineage>
</organism>
<reference evidence="10 11" key="1">
    <citation type="submission" date="2025-04" db="UniProtKB">
        <authorList>
            <consortium name="RefSeq"/>
        </authorList>
    </citation>
    <scope>IDENTIFICATION</scope>
</reference>
<feature type="signal peptide" evidence="7">
    <location>
        <begin position="1"/>
        <end position="19"/>
    </location>
</feature>
<dbReference type="PANTHER" id="PTHR18952">
    <property type="entry name" value="CARBONIC ANHYDRASE"/>
    <property type="match status" value="1"/>
</dbReference>
<evidence type="ECO:0000313" key="9">
    <source>
        <dbReference type="Proteomes" id="UP000515152"/>
    </source>
</evidence>
<feature type="domain" description="Alpha-carbonic anhydrase" evidence="8">
    <location>
        <begin position="24"/>
        <end position="282"/>
    </location>
</feature>
<comment type="cofactor">
    <cofactor evidence="7">
        <name>Zn(2+)</name>
        <dbReference type="ChEBI" id="CHEBI:29105"/>
    </cofactor>
</comment>
<proteinExistence type="inferred from homology"/>
<evidence type="ECO:0000256" key="6">
    <source>
        <dbReference type="ARBA" id="ARBA00023239"/>
    </source>
</evidence>
<dbReference type="AlphaFoldDB" id="A0A6P8EYZ9"/>
<dbReference type="InterPro" id="IPR023561">
    <property type="entry name" value="Carbonic_anhydrase_a-class"/>
</dbReference>
<evidence type="ECO:0000256" key="5">
    <source>
        <dbReference type="ARBA" id="ARBA00023180"/>
    </source>
</evidence>
<dbReference type="InterPro" id="IPR001148">
    <property type="entry name" value="CA_dom"/>
</dbReference>
<keyword evidence="6 7" id="KW-0456">Lyase</keyword>
<dbReference type="Gene3D" id="3.10.200.10">
    <property type="entry name" value="Alpha carbonic anhydrase"/>
    <property type="match status" value="1"/>
</dbReference>
<dbReference type="Pfam" id="PF00194">
    <property type="entry name" value="Carb_anhydrase"/>
    <property type="match status" value="1"/>
</dbReference>
<dbReference type="RefSeq" id="XP_031417317.1">
    <property type="nucleotide sequence ID" value="XM_031561457.1"/>
</dbReference>
<feature type="chain" id="PRO_5044519086" description="Carbonic anhydrase" evidence="7">
    <location>
        <begin position="20"/>
        <end position="282"/>
    </location>
</feature>
<name>A0A6P8EYZ9_CLUHA</name>
<comment type="catalytic activity">
    <reaction evidence="7">
        <text>hydrogencarbonate + H(+) = CO2 + H2O</text>
        <dbReference type="Rhea" id="RHEA:10748"/>
        <dbReference type="ChEBI" id="CHEBI:15377"/>
        <dbReference type="ChEBI" id="CHEBI:15378"/>
        <dbReference type="ChEBI" id="CHEBI:16526"/>
        <dbReference type="ChEBI" id="CHEBI:17544"/>
        <dbReference type="EC" id="4.2.1.1"/>
    </reaction>
</comment>
<dbReference type="SMART" id="SM01057">
    <property type="entry name" value="Carb_anhydrase"/>
    <property type="match status" value="1"/>
</dbReference>
<evidence type="ECO:0000256" key="4">
    <source>
        <dbReference type="ARBA" id="ARBA00022833"/>
    </source>
</evidence>
<gene>
    <name evidence="10 11" type="primary">LOC116218749</name>
</gene>
<evidence type="ECO:0000256" key="7">
    <source>
        <dbReference type="RuleBase" id="RU367011"/>
    </source>
</evidence>
<dbReference type="InterPro" id="IPR018338">
    <property type="entry name" value="Carbonic_anhydrase_a-class_CS"/>
</dbReference>
<protein>
    <recommendedName>
        <fullName evidence="2 7">Carbonic anhydrase</fullName>
        <ecNumber evidence="2 7">4.2.1.1</ecNumber>
    </recommendedName>
</protein>
<dbReference type="GO" id="GO:0004089">
    <property type="term" value="F:carbonate dehydratase activity"/>
    <property type="evidence" value="ECO:0007669"/>
    <property type="project" value="UniProtKB-UniRule"/>
</dbReference>
<evidence type="ECO:0000259" key="8">
    <source>
        <dbReference type="PROSITE" id="PS51144"/>
    </source>
</evidence>
<dbReference type="GO" id="GO:0008270">
    <property type="term" value="F:zinc ion binding"/>
    <property type="evidence" value="ECO:0007669"/>
    <property type="project" value="UniProtKB-UniRule"/>
</dbReference>
<dbReference type="GO" id="GO:0005886">
    <property type="term" value="C:plasma membrane"/>
    <property type="evidence" value="ECO:0007669"/>
    <property type="project" value="TreeGrafter"/>
</dbReference>
<dbReference type="RefSeq" id="XP_031417316.1">
    <property type="nucleotide sequence ID" value="XM_031561456.1"/>
</dbReference>
<evidence type="ECO:0000313" key="10">
    <source>
        <dbReference type="RefSeq" id="XP_031417316.1"/>
    </source>
</evidence>
<dbReference type="PROSITE" id="PS51144">
    <property type="entry name" value="ALPHA_CA_2"/>
    <property type="match status" value="1"/>
</dbReference>
<comment type="function">
    <text evidence="7">Reversible hydration of carbon dioxide.</text>
</comment>
<evidence type="ECO:0000313" key="11">
    <source>
        <dbReference type="RefSeq" id="XP_031417317.1"/>
    </source>
</evidence>
<comment type="similarity">
    <text evidence="1 7">Belongs to the alpha-carbonic anhydrase family.</text>
</comment>
<dbReference type="GeneID" id="116218749"/>
<dbReference type="EC" id="4.2.1.1" evidence="2 7"/>
<keyword evidence="4 7" id="KW-0862">Zinc</keyword>
<evidence type="ECO:0000256" key="1">
    <source>
        <dbReference type="ARBA" id="ARBA00010718"/>
    </source>
</evidence>
<dbReference type="InterPro" id="IPR036398">
    <property type="entry name" value="CA_dom_sf"/>
</dbReference>